<feature type="domain" description="UspA" evidence="1">
    <location>
        <begin position="2"/>
        <end position="141"/>
    </location>
</feature>
<proteinExistence type="predicted"/>
<dbReference type="Proteomes" id="UP000199126">
    <property type="component" value="Unassembled WGS sequence"/>
</dbReference>
<dbReference type="InterPro" id="IPR006016">
    <property type="entry name" value="UspA"/>
</dbReference>
<dbReference type="Pfam" id="PF00582">
    <property type="entry name" value="Usp"/>
    <property type="match status" value="1"/>
</dbReference>
<name>A0A1H8MTL5_9EURY</name>
<accession>A0A1H8MTL5</accession>
<sequence length="149" mass="15966">MNRILVVVAPTETDVELLEEAGAIAAAADVEVVVVALTMEGDEHASLEAMRRWPGFEDTGNDGTDTSRRFANYLGAQVLEPLGVEYLSVGEPVESMRPSTMIIEVAENHGCDHVFVTNRGRSPAGKALFGDTAQSVILNFDGFVTVRSA</sequence>
<dbReference type="RefSeq" id="WP_089820498.1">
    <property type="nucleotide sequence ID" value="NZ_FODV01000001.1"/>
</dbReference>
<evidence type="ECO:0000313" key="3">
    <source>
        <dbReference type="Proteomes" id="UP000199126"/>
    </source>
</evidence>
<dbReference type="EMBL" id="FODV01000001">
    <property type="protein sequence ID" value="SEO20752.1"/>
    <property type="molecule type" value="Genomic_DNA"/>
</dbReference>
<evidence type="ECO:0000313" key="2">
    <source>
        <dbReference type="EMBL" id="SEO20752.1"/>
    </source>
</evidence>
<dbReference type="OrthoDB" id="342236at2157"/>
<dbReference type="Gene3D" id="3.40.50.620">
    <property type="entry name" value="HUPs"/>
    <property type="match status" value="1"/>
</dbReference>
<dbReference type="InterPro" id="IPR014729">
    <property type="entry name" value="Rossmann-like_a/b/a_fold"/>
</dbReference>
<gene>
    <name evidence="2" type="ORF">SAMN04487948_10185</name>
</gene>
<reference evidence="3" key="1">
    <citation type="submission" date="2016-10" db="EMBL/GenBank/DDBJ databases">
        <authorList>
            <person name="Varghese N."/>
            <person name="Submissions S."/>
        </authorList>
    </citation>
    <scope>NUCLEOTIDE SEQUENCE [LARGE SCALE GENOMIC DNA]</scope>
    <source>
        <strain evidence="3">CGMCC 1.10121</strain>
    </source>
</reference>
<dbReference type="AlphaFoldDB" id="A0A1H8MTL5"/>
<dbReference type="SUPFAM" id="SSF52402">
    <property type="entry name" value="Adenine nucleotide alpha hydrolases-like"/>
    <property type="match status" value="1"/>
</dbReference>
<protein>
    <submittedName>
        <fullName evidence="2">Nucleotide-binding universal stress protein, UspA family</fullName>
    </submittedName>
</protein>
<organism evidence="2 3">
    <name type="scientific">Halogranum amylolyticum</name>
    <dbReference type="NCBI Taxonomy" id="660520"/>
    <lineage>
        <taxon>Archaea</taxon>
        <taxon>Methanobacteriati</taxon>
        <taxon>Methanobacteriota</taxon>
        <taxon>Stenosarchaea group</taxon>
        <taxon>Halobacteria</taxon>
        <taxon>Halobacteriales</taxon>
        <taxon>Haloferacaceae</taxon>
    </lineage>
</organism>
<keyword evidence="3" id="KW-1185">Reference proteome</keyword>
<evidence type="ECO:0000259" key="1">
    <source>
        <dbReference type="Pfam" id="PF00582"/>
    </source>
</evidence>